<evidence type="ECO:0000256" key="1">
    <source>
        <dbReference type="SAM" id="MobiDB-lite"/>
    </source>
</evidence>
<organism evidence="3 4">
    <name type="scientific">Prunus armeniaca</name>
    <name type="common">Apricot</name>
    <name type="synonym">Armeniaca vulgaris</name>
    <dbReference type="NCBI Taxonomy" id="36596"/>
    <lineage>
        <taxon>Eukaryota</taxon>
        <taxon>Viridiplantae</taxon>
        <taxon>Streptophyta</taxon>
        <taxon>Embryophyta</taxon>
        <taxon>Tracheophyta</taxon>
        <taxon>Spermatophyta</taxon>
        <taxon>Magnoliopsida</taxon>
        <taxon>eudicotyledons</taxon>
        <taxon>Gunneridae</taxon>
        <taxon>Pentapetalae</taxon>
        <taxon>rosids</taxon>
        <taxon>fabids</taxon>
        <taxon>Rosales</taxon>
        <taxon>Rosaceae</taxon>
        <taxon>Amygdaloideae</taxon>
        <taxon>Amygdaleae</taxon>
        <taxon>Prunus</taxon>
    </lineage>
</organism>
<accession>A0A6J5VEG9</accession>
<feature type="compositionally biased region" description="Basic and acidic residues" evidence="1">
    <location>
        <begin position="76"/>
        <end position="92"/>
    </location>
</feature>
<feature type="region of interest" description="Disordered" evidence="1">
    <location>
        <begin position="1"/>
        <end position="92"/>
    </location>
</feature>
<reference evidence="3 4" key="1">
    <citation type="submission" date="2020-05" db="EMBL/GenBank/DDBJ databases">
        <authorList>
            <person name="Campoy J."/>
            <person name="Schneeberger K."/>
            <person name="Spophaly S."/>
        </authorList>
    </citation>
    <scope>NUCLEOTIDE SEQUENCE [LARGE SCALE GENOMIC DNA]</scope>
    <source>
        <strain evidence="3">PruArmRojPasFocal</strain>
    </source>
</reference>
<dbReference type="EMBL" id="CAEKDK010000007">
    <property type="protein sequence ID" value="CAB4286633.1"/>
    <property type="molecule type" value="Genomic_DNA"/>
</dbReference>
<evidence type="ECO:0000313" key="2">
    <source>
        <dbReference type="EMBL" id="CAB4286633.1"/>
    </source>
</evidence>
<evidence type="ECO:0000313" key="3">
    <source>
        <dbReference type="EMBL" id="CAB4286641.1"/>
    </source>
</evidence>
<dbReference type="Proteomes" id="UP000507222">
    <property type="component" value="Unassembled WGS sequence"/>
</dbReference>
<proteinExistence type="predicted"/>
<dbReference type="AlphaFoldDB" id="A0A6J5VEG9"/>
<evidence type="ECO:0000313" key="4">
    <source>
        <dbReference type="Proteomes" id="UP000507222"/>
    </source>
</evidence>
<sequence>MHQPKPPSSLSSKKLSLLLRVPNRDGSARNSQRGSRDLPSHGDLSKDRSEGRRFSGGFDRERKVGFSCNGGADSDNWGRKKESNGGLGEEGKLGHLNCLVDCLVDLLLLELDCNF</sequence>
<protein>
    <submittedName>
        <fullName evidence="3">Uncharacterized protein</fullName>
    </submittedName>
</protein>
<gene>
    <name evidence="2" type="ORF">CURHAP_LOCUS44171</name>
    <name evidence="3" type="ORF">CURHAP_LOCUS44196</name>
</gene>
<dbReference type="EMBL" id="CAEKDK010000007">
    <property type="protein sequence ID" value="CAB4286641.1"/>
    <property type="molecule type" value="Genomic_DNA"/>
</dbReference>
<feature type="compositionally biased region" description="Low complexity" evidence="1">
    <location>
        <begin position="8"/>
        <end position="19"/>
    </location>
</feature>
<feature type="compositionally biased region" description="Basic and acidic residues" evidence="1">
    <location>
        <begin position="34"/>
        <end position="64"/>
    </location>
</feature>
<name>A0A6J5VEG9_PRUAR</name>